<name>A0A7R9IQR2_9NEOP</name>
<evidence type="ECO:0000313" key="1">
    <source>
        <dbReference type="EMBL" id="CAD7462813.1"/>
    </source>
</evidence>
<organism evidence="1">
    <name type="scientific">Timema tahoe</name>
    <dbReference type="NCBI Taxonomy" id="61484"/>
    <lineage>
        <taxon>Eukaryota</taxon>
        <taxon>Metazoa</taxon>
        <taxon>Ecdysozoa</taxon>
        <taxon>Arthropoda</taxon>
        <taxon>Hexapoda</taxon>
        <taxon>Insecta</taxon>
        <taxon>Pterygota</taxon>
        <taxon>Neoptera</taxon>
        <taxon>Polyneoptera</taxon>
        <taxon>Phasmatodea</taxon>
        <taxon>Timematodea</taxon>
        <taxon>Timematoidea</taxon>
        <taxon>Timematidae</taxon>
        <taxon>Timema</taxon>
    </lineage>
</organism>
<dbReference type="AlphaFoldDB" id="A0A7R9IQR2"/>
<reference evidence="1" key="1">
    <citation type="submission" date="2020-11" db="EMBL/GenBank/DDBJ databases">
        <authorList>
            <person name="Tran Van P."/>
        </authorList>
    </citation>
    <scope>NUCLEOTIDE SEQUENCE</scope>
</reference>
<protein>
    <submittedName>
        <fullName evidence="1">Uncharacterized protein</fullName>
    </submittedName>
</protein>
<accession>A0A7R9IQR2</accession>
<proteinExistence type="predicted"/>
<gene>
    <name evidence="1" type="ORF">TTEB3V08_LOCUS10703</name>
</gene>
<sequence length="150" mass="16873">MDADASLYTYLDPRMKATRRRYFLVQPWFGARFGGLSRSRTPVVIEICLTGVCGVHTSRDVLVVDFVFPVKRQDSLSQLLPSASSIRIELTSLLGTSVAGSPWLVHPNLRTRTRGVYSSLEGCFSQYIQRGWLKGRVNRVVTRGTNQSYT</sequence>
<dbReference type="EMBL" id="OE006684">
    <property type="protein sequence ID" value="CAD7462813.1"/>
    <property type="molecule type" value="Genomic_DNA"/>
</dbReference>